<dbReference type="EMBL" id="LN650648">
    <property type="protein sequence ID" value="CEI73507.1"/>
    <property type="molecule type" value="Genomic_DNA"/>
</dbReference>
<keyword evidence="1" id="KW-0472">Membrane</keyword>
<evidence type="ECO:0000313" key="3">
    <source>
        <dbReference type="Proteomes" id="UP000245695"/>
    </source>
</evidence>
<organism evidence="2 3">
    <name type="scientific">Romboutsia hominis</name>
    <dbReference type="NCBI Taxonomy" id="1507512"/>
    <lineage>
        <taxon>Bacteria</taxon>
        <taxon>Bacillati</taxon>
        <taxon>Bacillota</taxon>
        <taxon>Clostridia</taxon>
        <taxon>Peptostreptococcales</taxon>
        <taxon>Peptostreptococcaceae</taxon>
        <taxon>Romboutsia</taxon>
    </lineage>
</organism>
<evidence type="ECO:0000256" key="1">
    <source>
        <dbReference type="SAM" id="Phobius"/>
    </source>
</evidence>
<evidence type="ECO:0008006" key="4">
    <source>
        <dbReference type="Google" id="ProtNLM"/>
    </source>
</evidence>
<name>A0A2P2BT05_9FIRM</name>
<keyword evidence="1" id="KW-1133">Transmembrane helix</keyword>
<accession>A0A2P2BT05</accession>
<dbReference type="RefSeq" id="WP_166505752.1">
    <property type="nucleotide sequence ID" value="NZ_LN650648.1"/>
</dbReference>
<dbReference type="Proteomes" id="UP000245695">
    <property type="component" value="Chromosome 1"/>
</dbReference>
<dbReference type="AlphaFoldDB" id="A0A2P2BT05"/>
<proteinExistence type="predicted"/>
<gene>
    <name evidence="2" type="ORF">FRIFI_1979</name>
</gene>
<protein>
    <recommendedName>
        <fullName evidence="4">Adhesin domain-containing protein</fullName>
    </recommendedName>
</protein>
<dbReference type="KEGG" id="rhom:FRIFI_1979"/>
<sequence length="335" mass="38079">MMNKKVTIFSIILIVIGIVGTIYFSISSVPYFTQTISNIEKSLDKEQVIYNKNISIENLDVNTKVSNIIIEKYEGHEVKVVKKGTSNYNIKEDGNKLSIVENENEYNYKISNNLEEFIENVINAFYYNNSQSLIIYVPNNINVNASTDYARLSIENNLLLDSVYYKTINGYISLPKGMKTLKNLDIKSNGHIYLSTEELIGIDNVNIESGGIEIYSAQNEIFVDDIEKFIPKTINITQNSNSSSNINIDTNIPIAKELNINAYNSSVYINIPSKNYNFSVDMKSISGINASNMLIDEHYRNDENLKELKGTLNKENLNNEEKYIINVKADNINLH</sequence>
<evidence type="ECO:0000313" key="2">
    <source>
        <dbReference type="EMBL" id="CEI73507.1"/>
    </source>
</evidence>
<feature type="transmembrane region" description="Helical" evidence="1">
    <location>
        <begin position="7"/>
        <end position="26"/>
    </location>
</feature>
<keyword evidence="1" id="KW-0812">Transmembrane</keyword>
<reference evidence="2 3" key="1">
    <citation type="submission" date="2014-09" db="EMBL/GenBank/DDBJ databases">
        <authorList>
            <person name="Hornung B.V."/>
        </authorList>
    </citation>
    <scope>NUCLEOTIDE SEQUENCE [LARGE SCALE GENOMIC DNA]</scope>
    <source>
        <strain evidence="2 3">FRIFI</strain>
    </source>
</reference>
<keyword evidence="3" id="KW-1185">Reference proteome</keyword>